<protein>
    <recommendedName>
        <fullName evidence="2">Protein kinase domain-containing protein</fullName>
    </recommendedName>
</protein>
<dbReference type="AlphaFoldDB" id="A0AAV1R469"/>
<evidence type="ECO:0000256" key="1">
    <source>
        <dbReference type="ARBA" id="ARBA00022729"/>
    </source>
</evidence>
<feature type="domain" description="Protein kinase" evidence="2">
    <location>
        <begin position="26"/>
        <end position="233"/>
    </location>
</feature>
<dbReference type="GO" id="GO:0004672">
    <property type="term" value="F:protein kinase activity"/>
    <property type="evidence" value="ECO:0007669"/>
    <property type="project" value="InterPro"/>
</dbReference>
<sequence length="347" mass="38952">MKTFLDVLRFGYLRNLTFNELEKATSNFNEELGSGAFATNLDKIERDCEKEFKAEVNAIGRANHKNLVKLLGFCNKGEHRLLVYELIRNDNLANFLFGNSRLNRFKRMQIAFGVTRAKLLKTDKTRTSTAIRGTQGYIAPEWFKNLLVTVKTYRNISLGSSLAAESDNPFSTTPSEDFAFRFQQVGDAGFLIAIWFNKIPERIIVWSADRNKLVQRGSRVRHTTNGLVRQACLSDCYCDVAIFRDRNCWMKRMPLSNGRIDLNVDGKAMIKVTIGSSTTGPNSKKNDRSTSMITGSALIGSSPCNVRPDVNLVSFNYNELETATRGLKEEPGSGAFVRNGLQRGSSQ</sequence>
<dbReference type="PANTHER" id="PTHR47976">
    <property type="entry name" value="G-TYPE LECTIN S-RECEPTOR-LIKE SERINE/THREONINE-PROTEIN KINASE SD2-5"/>
    <property type="match status" value="1"/>
</dbReference>
<evidence type="ECO:0000259" key="2">
    <source>
        <dbReference type="SMART" id="SM00220"/>
    </source>
</evidence>
<dbReference type="PANTHER" id="PTHR47976:SF108">
    <property type="entry name" value="G-TYPE LECTIN S-RECEPTOR-LIKE SERINE_THREONINE-PROTEIN KINASE LECRK1"/>
    <property type="match status" value="1"/>
</dbReference>
<evidence type="ECO:0000313" key="4">
    <source>
        <dbReference type="Proteomes" id="UP001314170"/>
    </source>
</evidence>
<keyword evidence="4" id="KW-1185">Reference proteome</keyword>
<dbReference type="InterPro" id="IPR000719">
    <property type="entry name" value="Prot_kinase_dom"/>
</dbReference>
<dbReference type="SMART" id="SM00220">
    <property type="entry name" value="S_TKc"/>
    <property type="match status" value="1"/>
</dbReference>
<dbReference type="InterPro" id="IPR051343">
    <property type="entry name" value="G-type_lectin_kinases/EP1-like"/>
</dbReference>
<keyword evidence="1" id="KW-0732">Signal</keyword>
<organism evidence="3 4">
    <name type="scientific">Dovyalis caffra</name>
    <dbReference type="NCBI Taxonomy" id="77055"/>
    <lineage>
        <taxon>Eukaryota</taxon>
        <taxon>Viridiplantae</taxon>
        <taxon>Streptophyta</taxon>
        <taxon>Embryophyta</taxon>
        <taxon>Tracheophyta</taxon>
        <taxon>Spermatophyta</taxon>
        <taxon>Magnoliopsida</taxon>
        <taxon>eudicotyledons</taxon>
        <taxon>Gunneridae</taxon>
        <taxon>Pentapetalae</taxon>
        <taxon>rosids</taxon>
        <taxon>fabids</taxon>
        <taxon>Malpighiales</taxon>
        <taxon>Salicaceae</taxon>
        <taxon>Flacourtieae</taxon>
        <taxon>Dovyalis</taxon>
    </lineage>
</organism>
<comment type="caution">
    <text evidence="3">The sequence shown here is derived from an EMBL/GenBank/DDBJ whole genome shotgun (WGS) entry which is preliminary data.</text>
</comment>
<dbReference type="InterPro" id="IPR011009">
    <property type="entry name" value="Kinase-like_dom_sf"/>
</dbReference>
<name>A0AAV1R469_9ROSI</name>
<dbReference type="SUPFAM" id="SSF56112">
    <property type="entry name" value="Protein kinase-like (PK-like)"/>
    <property type="match status" value="1"/>
</dbReference>
<accession>A0AAV1R469</accession>
<dbReference type="InterPro" id="IPR001245">
    <property type="entry name" value="Ser-Thr/Tyr_kinase_cat_dom"/>
</dbReference>
<proteinExistence type="predicted"/>
<reference evidence="3 4" key="1">
    <citation type="submission" date="2024-01" db="EMBL/GenBank/DDBJ databases">
        <authorList>
            <person name="Waweru B."/>
        </authorList>
    </citation>
    <scope>NUCLEOTIDE SEQUENCE [LARGE SCALE GENOMIC DNA]</scope>
</reference>
<evidence type="ECO:0000313" key="3">
    <source>
        <dbReference type="EMBL" id="CAK7328193.1"/>
    </source>
</evidence>
<dbReference type="Pfam" id="PF07714">
    <property type="entry name" value="PK_Tyr_Ser-Thr"/>
    <property type="match status" value="1"/>
</dbReference>
<dbReference type="Gene3D" id="1.10.510.10">
    <property type="entry name" value="Transferase(Phosphotransferase) domain 1"/>
    <property type="match status" value="1"/>
</dbReference>
<dbReference type="GO" id="GO:0005524">
    <property type="term" value="F:ATP binding"/>
    <property type="evidence" value="ECO:0007669"/>
    <property type="project" value="InterPro"/>
</dbReference>
<gene>
    <name evidence="3" type="ORF">DCAF_LOCUS5913</name>
</gene>
<dbReference type="Proteomes" id="UP001314170">
    <property type="component" value="Unassembled WGS sequence"/>
</dbReference>
<dbReference type="EMBL" id="CAWUPB010000893">
    <property type="protein sequence ID" value="CAK7328193.1"/>
    <property type="molecule type" value="Genomic_DNA"/>
</dbReference>